<dbReference type="SUPFAM" id="SSF56112">
    <property type="entry name" value="Protein kinase-like (PK-like)"/>
    <property type="match status" value="1"/>
</dbReference>
<dbReference type="PANTHER" id="PTHR36091:SF2">
    <property type="entry name" value="AMINOGLYCOSIDE PHOSPHOTRANSFERASE DOMAIN-CONTAINING PROTEIN"/>
    <property type="match status" value="1"/>
</dbReference>
<dbReference type="GO" id="GO:0005739">
    <property type="term" value="C:mitochondrion"/>
    <property type="evidence" value="ECO:0007669"/>
    <property type="project" value="TreeGrafter"/>
</dbReference>
<keyword evidence="2" id="KW-0808">Transferase</keyword>
<dbReference type="GO" id="GO:0016740">
    <property type="term" value="F:transferase activity"/>
    <property type="evidence" value="ECO:0007669"/>
    <property type="project" value="UniProtKB-KW"/>
</dbReference>
<dbReference type="InterPro" id="IPR051035">
    <property type="entry name" value="Mito_inheritance_9"/>
</dbReference>
<dbReference type="Gene3D" id="3.30.200.20">
    <property type="entry name" value="Phosphorylase Kinase, domain 1"/>
    <property type="match status" value="1"/>
</dbReference>
<dbReference type="InterPro" id="IPR011009">
    <property type="entry name" value="Kinase-like_dom_sf"/>
</dbReference>
<dbReference type="EMBL" id="KZ805362">
    <property type="protein sequence ID" value="PVI01139.1"/>
    <property type="molecule type" value="Genomic_DNA"/>
</dbReference>
<evidence type="ECO:0000313" key="3">
    <source>
        <dbReference type="Proteomes" id="UP000244855"/>
    </source>
</evidence>
<organism evidence="2 3">
    <name type="scientific">Periconia macrospinosa</name>
    <dbReference type="NCBI Taxonomy" id="97972"/>
    <lineage>
        <taxon>Eukaryota</taxon>
        <taxon>Fungi</taxon>
        <taxon>Dikarya</taxon>
        <taxon>Ascomycota</taxon>
        <taxon>Pezizomycotina</taxon>
        <taxon>Dothideomycetes</taxon>
        <taxon>Pleosporomycetidae</taxon>
        <taxon>Pleosporales</taxon>
        <taxon>Massarineae</taxon>
        <taxon>Periconiaceae</taxon>
        <taxon>Periconia</taxon>
    </lineage>
</organism>
<name>A0A2V1DSX6_9PLEO</name>
<evidence type="ECO:0000259" key="1">
    <source>
        <dbReference type="Pfam" id="PF01636"/>
    </source>
</evidence>
<dbReference type="OrthoDB" id="2831558at2759"/>
<gene>
    <name evidence="2" type="ORF">DM02DRAFT_627920</name>
</gene>
<dbReference type="AlphaFoldDB" id="A0A2V1DSX6"/>
<dbReference type="STRING" id="97972.A0A2V1DSX6"/>
<sequence>MPDWNNQDDFFQFTRGTFVRNEAEQLASRRVKFDMNELTRVASSSVGADSCIMAKKLPDGMYNRTFLLSMDDGQEVIAKVPNPNSGAPYFTTASEVATMDFARHTLNAPVPKVFKYECRSSNPVGAEFIIMEKVAGVQLSQVWSKMELVDKMKLRLDLARLQSSWLSLKFTGYGALYYSRDLENPPRNVLYTKSSGESVSDENFAIGPVTGRDWFDEGRGNLLLDRGPWKCVHDYYNAIANREKSAISEIKPAPKPTVMVCGPGIYQPRISDKLAAIDSYLKINDALLPTESSLISSHIWHNDLHAENIFVDPLDHTRISGIIDWQGMDLLPLIEHNIDPSFIEYTGPEPDTLEPPQLKDTGLRGAEKAAALKQYFDEALFIASRKITLKRLPNAYAATQFQRTDAFNLLILARRLFEFGEAHFNSLVLSLRQAWPTLPAVQASLPPREFPVSIDETRSQEIKSSSESALLAMQLMDEVKGRLGPLWPDKDAVAYEDYGRTKSALCEIREEIVMRFGKTEDEREELRKLWPFDD</sequence>
<evidence type="ECO:0000313" key="2">
    <source>
        <dbReference type="EMBL" id="PVI01139.1"/>
    </source>
</evidence>
<keyword evidence="3" id="KW-1185">Reference proteome</keyword>
<dbReference type="Proteomes" id="UP000244855">
    <property type="component" value="Unassembled WGS sequence"/>
</dbReference>
<reference evidence="2 3" key="1">
    <citation type="journal article" date="2018" name="Sci. Rep.">
        <title>Comparative genomics provides insights into the lifestyle and reveals functional heterogeneity of dark septate endophytic fungi.</title>
        <authorList>
            <person name="Knapp D.G."/>
            <person name="Nemeth J.B."/>
            <person name="Barry K."/>
            <person name="Hainaut M."/>
            <person name="Henrissat B."/>
            <person name="Johnson J."/>
            <person name="Kuo A."/>
            <person name="Lim J.H.P."/>
            <person name="Lipzen A."/>
            <person name="Nolan M."/>
            <person name="Ohm R.A."/>
            <person name="Tamas L."/>
            <person name="Grigoriev I.V."/>
            <person name="Spatafora J.W."/>
            <person name="Nagy L.G."/>
            <person name="Kovacs G.M."/>
        </authorList>
    </citation>
    <scope>NUCLEOTIDE SEQUENCE [LARGE SCALE GENOMIC DNA]</scope>
    <source>
        <strain evidence="2 3">DSE2036</strain>
    </source>
</reference>
<dbReference type="Pfam" id="PF01636">
    <property type="entry name" value="APH"/>
    <property type="match status" value="1"/>
</dbReference>
<dbReference type="PANTHER" id="PTHR36091">
    <property type="entry name" value="ALTERED INHERITANCE OF MITOCHONDRIA PROTEIN 9, MITOCHONDRIAL"/>
    <property type="match status" value="1"/>
</dbReference>
<dbReference type="Gene3D" id="3.90.1200.10">
    <property type="match status" value="1"/>
</dbReference>
<feature type="domain" description="Aminoglycoside phosphotransferase" evidence="1">
    <location>
        <begin position="285"/>
        <end position="330"/>
    </location>
</feature>
<accession>A0A2V1DSX6</accession>
<dbReference type="InterPro" id="IPR002575">
    <property type="entry name" value="Aminoglycoside_PTrfase"/>
</dbReference>
<proteinExistence type="predicted"/>
<protein>
    <submittedName>
        <fullName evidence="2">Phosphotransferase enzyme family protein</fullName>
    </submittedName>
</protein>